<comment type="caution">
    <text evidence="5">The sequence shown here is derived from an EMBL/GenBank/DDBJ whole genome shotgun (WGS) entry which is preliminary data.</text>
</comment>
<dbReference type="Proteomes" id="UP001321473">
    <property type="component" value="Unassembled WGS sequence"/>
</dbReference>
<dbReference type="InterPro" id="IPR028846">
    <property type="entry name" value="Recoverin"/>
</dbReference>
<keyword evidence="1" id="KW-0479">Metal-binding</keyword>
<accession>A0AAQ4D3K8</accession>
<evidence type="ECO:0000256" key="3">
    <source>
        <dbReference type="ARBA" id="ARBA00022837"/>
    </source>
</evidence>
<dbReference type="InterPro" id="IPR011992">
    <property type="entry name" value="EF-hand-dom_pair"/>
</dbReference>
<organism evidence="5 6">
    <name type="scientific">Amblyomma americanum</name>
    <name type="common">Lone star tick</name>
    <dbReference type="NCBI Taxonomy" id="6943"/>
    <lineage>
        <taxon>Eukaryota</taxon>
        <taxon>Metazoa</taxon>
        <taxon>Ecdysozoa</taxon>
        <taxon>Arthropoda</taxon>
        <taxon>Chelicerata</taxon>
        <taxon>Arachnida</taxon>
        <taxon>Acari</taxon>
        <taxon>Parasitiformes</taxon>
        <taxon>Ixodida</taxon>
        <taxon>Ixodoidea</taxon>
        <taxon>Ixodidae</taxon>
        <taxon>Amblyomminae</taxon>
        <taxon>Amblyomma</taxon>
    </lineage>
</organism>
<evidence type="ECO:0000259" key="4">
    <source>
        <dbReference type="PROSITE" id="PS50222"/>
    </source>
</evidence>
<dbReference type="Gene3D" id="1.10.238.10">
    <property type="entry name" value="EF-hand"/>
    <property type="match status" value="1"/>
</dbReference>
<dbReference type="AlphaFoldDB" id="A0AAQ4D3K8"/>
<dbReference type="InterPro" id="IPR018247">
    <property type="entry name" value="EF_Hand_1_Ca_BS"/>
</dbReference>
<dbReference type="CDD" id="cd00051">
    <property type="entry name" value="EFh"/>
    <property type="match status" value="1"/>
</dbReference>
<evidence type="ECO:0000313" key="5">
    <source>
        <dbReference type="EMBL" id="KAK8757048.1"/>
    </source>
</evidence>
<gene>
    <name evidence="5" type="ORF">V5799_000248</name>
</gene>
<evidence type="ECO:0000313" key="6">
    <source>
        <dbReference type="Proteomes" id="UP001321473"/>
    </source>
</evidence>
<dbReference type="Pfam" id="PF13499">
    <property type="entry name" value="EF-hand_7"/>
    <property type="match status" value="1"/>
</dbReference>
<feature type="domain" description="EF-hand" evidence="4">
    <location>
        <begin position="37"/>
        <end position="72"/>
    </location>
</feature>
<name>A0AAQ4D3K8_AMBAM</name>
<dbReference type="PROSITE" id="PS00018">
    <property type="entry name" value="EF_HAND_1"/>
    <property type="match status" value="2"/>
</dbReference>
<dbReference type="SUPFAM" id="SSF47473">
    <property type="entry name" value="EF-hand"/>
    <property type="match status" value="1"/>
</dbReference>
<dbReference type="GO" id="GO:0005509">
    <property type="term" value="F:calcium ion binding"/>
    <property type="evidence" value="ECO:0007669"/>
    <property type="project" value="InterPro"/>
</dbReference>
<protein>
    <recommendedName>
        <fullName evidence="4">EF-hand domain-containing protein</fullName>
    </recommendedName>
</protein>
<evidence type="ECO:0000256" key="2">
    <source>
        <dbReference type="ARBA" id="ARBA00022737"/>
    </source>
</evidence>
<dbReference type="PRINTS" id="PR00450">
    <property type="entry name" value="RECOVERIN"/>
</dbReference>
<keyword evidence="6" id="KW-1185">Reference proteome</keyword>
<evidence type="ECO:0000256" key="1">
    <source>
        <dbReference type="ARBA" id="ARBA00022723"/>
    </source>
</evidence>
<dbReference type="EMBL" id="JARKHS020035630">
    <property type="protein sequence ID" value="KAK8757048.1"/>
    <property type="molecule type" value="Genomic_DNA"/>
</dbReference>
<proteinExistence type="predicted"/>
<dbReference type="InterPro" id="IPR002048">
    <property type="entry name" value="EF_hand_dom"/>
</dbReference>
<dbReference type="PANTHER" id="PTHR23055">
    <property type="entry name" value="CALCIUM BINDING PROTEINS"/>
    <property type="match status" value="1"/>
</dbReference>
<dbReference type="SMART" id="SM00054">
    <property type="entry name" value="EFh"/>
    <property type="match status" value="2"/>
</dbReference>
<dbReference type="PANTHER" id="PTHR23055:SF69">
    <property type="entry name" value="NEURONAL CALCIUM SENSOR 2"/>
    <property type="match status" value="1"/>
</dbReference>
<keyword evidence="2" id="KW-0677">Repeat</keyword>
<dbReference type="PROSITE" id="PS50222">
    <property type="entry name" value="EF_HAND_2"/>
    <property type="match status" value="2"/>
</dbReference>
<reference evidence="5 6" key="1">
    <citation type="journal article" date="2023" name="Arcadia Sci">
        <title>De novo assembly of a long-read Amblyomma americanum tick genome.</title>
        <authorList>
            <person name="Chou S."/>
            <person name="Poskanzer K.E."/>
            <person name="Rollins M."/>
            <person name="Thuy-Boun P.S."/>
        </authorList>
    </citation>
    <scope>NUCLEOTIDE SEQUENCE [LARGE SCALE GENOMIC DNA]</scope>
    <source>
        <strain evidence="5">F_SG_1</strain>
        <tissue evidence="5">Salivary glands</tissue>
    </source>
</reference>
<feature type="domain" description="EF-hand" evidence="4">
    <location>
        <begin position="1"/>
        <end position="25"/>
    </location>
</feature>
<keyword evidence="3" id="KW-0106">Calcium</keyword>
<sequence>MYDINGDGKIDRTEMVKIVQALYEMLGPGAATSDEDTPEERTGAVFSKMDTDGDGKLTLREFLDGCLQDRKLAGLLTANTTLQLR</sequence>